<dbReference type="InterPro" id="IPR029063">
    <property type="entry name" value="SAM-dependent_MTases_sf"/>
</dbReference>
<feature type="domain" description="Methyltransferase" evidence="3">
    <location>
        <begin position="43"/>
        <end position="131"/>
    </location>
</feature>
<keyword evidence="5" id="KW-1185">Reference proteome</keyword>
<dbReference type="GO" id="GO:0032259">
    <property type="term" value="P:methylation"/>
    <property type="evidence" value="ECO:0007669"/>
    <property type="project" value="UniProtKB-KW"/>
</dbReference>
<keyword evidence="2 4" id="KW-0808">Transferase</keyword>
<dbReference type="Pfam" id="PF13649">
    <property type="entry name" value="Methyltransf_25"/>
    <property type="match status" value="1"/>
</dbReference>
<proteinExistence type="predicted"/>
<dbReference type="AlphaFoldDB" id="A0A850GWX2"/>
<evidence type="ECO:0000313" key="5">
    <source>
        <dbReference type="Proteomes" id="UP000561438"/>
    </source>
</evidence>
<evidence type="ECO:0000256" key="2">
    <source>
        <dbReference type="ARBA" id="ARBA00022679"/>
    </source>
</evidence>
<dbReference type="Gene3D" id="3.40.50.150">
    <property type="entry name" value="Vaccinia Virus protein VP39"/>
    <property type="match status" value="1"/>
</dbReference>
<keyword evidence="1 4" id="KW-0489">Methyltransferase</keyword>
<dbReference type="InterPro" id="IPR041698">
    <property type="entry name" value="Methyltransf_25"/>
</dbReference>
<name>A0A850GWX2_9SPHN</name>
<dbReference type="GO" id="GO:0008168">
    <property type="term" value="F:methyltransferase activity"/>
    <property type="evidence" value="ECO:0007669"/>
    <property type="project" value="UniProtKB-KW"/>
</dbReference>
<evidence type="ECO:0000256" key="1">
    <source>
        <dbReference type="ARBA" id="ARBA00022603"/>
    </source>
</evidence>
<gene>
    <name evidence="4" type="ORF">HUV48_03335</name>
</gene>
<accession>A0A850GWX2</accession>
<dbReference type="EMBL" id="JABWGV010000001">
    <property type="protein sequence ID" value="NVD44051.1"/>
    <property type="molecule type" value="Genomic_DNA"/>
</dbReference>
<evidence type="ECO:0000259" key="3">
    <source>
        <dbReference type="Pfam" id="PF13649"/>
    </source>
</evidence>
<dbReference type="PANTHER" id="PTHR43861:SF1">
    <property type="entry name" value="TRANS-ACONITATE 2-METHYLTRANSFERASE"/>
    <property type="match status" value="1"/>
</dbReference>
<sequence length="202" mass="22478">MSFDAETLAYYEKTAPHYTASSAEDRHRLLDPFLDLLELGAFILELGCGAGRDAAHMLARGFKVDATDGSKAMVRKANERHAVGARVMRFDELNAVETYDAIWAHASLHHLPRADLRPILDAVHRALRPGGWHFANYKLGDLEHPEEGRDISGRWASLPSPEWLDAVYAQAGFAIAERHSYRAGSSDGTRRDWLALFAQALP</sequence>
<reference evidence="4 5" key="1">
    <citation type="submission" date="2020-06" db="EMBL/GenBank/DDBJ databases">
        <title>Altererythrobacter sp. HHU K3-1.</title>
        <authorList>
            <person name="Zhang D."/>
            <person name="Xue H."/>
        </authorList>
    </citation>
    <scope>NUCLEOTIDE SEQUENCE [LARGE SCALE GENOMIC DNA]</scope>
    <source>
        <strain evidence="4 5">HHU K3-1</strain>
    </source>
</reference>
<dbReference type="SUPFAM" id="SSF53335">
    <property type="entry name" value="S-adenosyl-L-methionine-dependent methyltransferases"/>
    <property type="match status" value="1"/>
</dbReference>
<dbReference type="PANTHER" id="PTHR43861">
    <property type="entry name" value="TRANS-ACONITATE 2-METHYLTRANSFERASE-RELATED"/>
    <property type="match status" value="1"/>
</dbReference>
<dbReference type="CDD" id="cd02440">
    <property type="entry name" value="AdoMet_MTases"/>
    <property type="match status" value="1"/>
</dbReference>
<protein>
    <submittedName>
        <fullName evidence="4">Class I SAM-dependent methyltransferase</fullName>
    </submittedName>
</protein>
<organism evidence="4 5">
    <name type="scientific">Qipengyuania atrilutea</name>
    <dbReference type="NCBI Taxonomy" id="2744473"/>
    <lineage>
        <taxon>Bacteria</taxon>
        <taxon>Pseudomonadati</taxon>
        <taxon>Pseudomonadota</taxon>
        <taxon>Alphaproteobacteria</taxon>
        <taxon>Sphingomonadales</taxon>
        <taxon>Erythrobacteraceae</taxon>
        <taxon>Qipengyuania</taxon>
    </lineage>
</organism>
<dbReference type="RefSeq" id="WP_176266333.1">
    <property type="nucleotide sequence ID" value="NZ_JABWGV010000001.1"/>
</dbReference>
<comment type="caution">
    <text evidence="4">The sequence shown here is derived from an EMBL/GenBank/DDBJ whole genome shotgun (WGS) entry which is preliminary data.</text>
</comment>
<evidence type="ECO:0000313" key="4">
    <source>
        <dbReference type="EMBL" id="NVD44051.1"/>
    </source>
</evidence>
<dbReference type="Proteomes" id="UP000561438">
    <property type="component" value="Unassembled WGS sequence"/>
</dbReference>